<name>A0AAD6YQL0_9AGAR</name>
<proteinExistence type="predicted"/>
<evidence type="ECO:0000313" key="4">
    <source>
        <dbReference type="Proteomes" id="UP001219525"/>
    </source>
</evidence>
<accession>A0AAD6YQL0</accession>
<feature type="chain" id="PRO_5042277037" evidence="2">
    <location>
        <begin position="21"/>
        <end position="465"/>
    </location>
</feature>
<evidence type="ECO:0000256" key="2">
    <source>
        <dbReference type="SAM" id="SignalP"/>
    </source>
</evidence>
<organism evidence="3 4">
    <name type="scientific">Mycena pura</name>
    <dbReference type="NCBI Taxonomy" id="153505"/>
    <lineage>
        <taxon>Eukaryota</taxon>
        <taxon>Fungi</taxon>
        <taxon>Dikarya</taxon>
        <taxon>Basidiomycota</taxon>
        <taxon>Agaricomycotina</taxon>
        <taxon>Agaricomycetes</taxon>
        <taxon>Agaricomycetidae</taxon>
        <taxon>Agaricales</taxon>
        <taxon>Marasmiineae</taxon>
        <taxon>Mycenaceae</taxon>
        <taxon>Mycena</taxon>
    </lineage>
</organism>
<feature type="signal peptide" evidence="2">
    <location>
        <begin position="1"/>
        <end position="20"/>
    </location>
</feature>
<keyword evidence="4" id="KW-1185">Reference proteome</keyword>
<evidence type="ECO:0000313" key="3">
    <source>
        <dbReference type="EMBL" id="KAJ7226152.1"/>
    </source>
</evidence>
<dbReference type="Proteomes" id="UP001219525">
    <property type="component" value="Unassembled WGS sequence"/>
</dbReference>
<gene>
    <name evidence="3" type="ORF">GGX14DRAFT_556900</name>
</gene>
<keyword evidence="2" id="KW-0732">Signal</keyword>
<dbReference type="EMBL" id="JARJCW010000004">
    <property type="protein sequence ID" value="KAJ7226152.1"/>
    <property type="molecule type" value="Genomic_DNA"/>
</dbReference>
<sequence length="465" mass="51936">MRLCIVFSIVFNIGTVYDFAANIRNFYEPRNPCIKAEFECAILPTKHTKSTRSNVSGTAHTLTYRSSIMIIRLGYPNYCYGADYVHAYNEHFDAIPDPPVPILFTQNPLPTSAVTHNTALTTTTPTTAASRTPTNVVPIFDVDSGWAAMDSVSGDALTRALLRLHLSSSLGHHIASQSDAVLSTVHTPHQYSLRPGLMHTIASAFTSIADFVICAANDCNPHLPGAVVPLGMDEDSLEEAAISAPGIILFRGYSIAHLFHRRFASIELAMEFVHCARLVHNYYVLWVANRIRAFLRYGYDSQWNWGAPLGMAKTEFLSRNLPYFHFDSHRALERLMAHRVLRNAVDFACADLIAARSDNRLIYMNRGGFAIVTLWPLFDPVADDADLFTRHHMWELNITMEMLDNFMIDNTPGPLPDLVDDDLYSLPDPMGSDLVDDSSDELPELTDPDDSDDEELDDESDDGIF</sequence>
<protein>
    <submittedName>
        <fullName evidence="3">Uncharacterized protein</fullName>
    </submittedName>
</protein>
<feature type="region of interest" description="Disordered" evidence="1">
    <location>
        <begin position="419"/>
        <end position="465"/>
    </location>
</feature>
<comment type="caution">
    <text evidence="3">The sequence shown here is derived from an EMBL/GenBank/DDBJ whole genome shotgun (WGS) entry which is preliminary data.</text>
</comment>
<feature type="compositionally biased region" description="Acidic residues" evidence="1">
    <location>
        <begin position="434"/>
        <end position="465"/>
    </location>
</feature>
<dbReference type="AlphaFoldDB" id="A0AAD6YQL0"/>
<reference evidence="3" key="1">
    <citation type="submission" date="2023-03" db="EMBL/GenBank/DDBJ databases">
        <title>Massive genome expansion in bonnet fungi (Mycena s.s.) driven by repeated elements and novel gene families across ecological guilds.</title>
        <authorList>
            <consortium name="Lawrence Berkeley National Laboratory"/>
            <person name="Harder C.B."/>
            <person name="Miyauchi S."/>
            <person name="Viragh M."/>
            <person name="Kuo A."/>
            <person name="Thoen E."/>
            <person name="Andreopoulos B."/>
            <person name="Lu D."/>
            <person name="Skrede I."/>
            <person name="Drula E."/>
            <person name="Henrissat B."/>
            <person name="Morin E."/>
            <person name="Kohler A."/>
            <person name="Barry K."/>
            <person name="LaButti K."/>
            <person name="Morin E."/>
            <person name="Salamov A."/>
            <person name="Lipzen A."/>
            <person name="Mereny Z."/>
            <person name="Hegedus B."/>
            <person name="Baldrian P."/>
            <person name="Stursova M."/>
            <person name="Weitz H."/>
            <person name="Taylor A."/>
            <person name="Grigoriev I.V."/>
            <person name="Nagy L.G."/>
            <person name="Martin F."/>
            <person name="Kauserud H."/>
        </authorList>
    </citation>
    <scope>NUCLEOTIDE SEQUENCE</scope>
    <source>
        <strain evidence="3">9144</strain>
    </source>
</reference>
<evidence type="ECO:0000256" key="1">
    <source>
        <dbReference type="SAM" id="MobiDB-lite"/>
    </source>
</evidence>